<keyword evidence="3" id="KW-0862">Zinc</keyword>
<keyword evidence="2" id="KW-0863">Zinc-finger</keyword>
<protein>
    <recommendedName>
        <fullName evidence="4">DnaJ homolog subfamily C member 21</fullName>
    </recommendedName>
</protein>
<evidence type="ECO:0000256" key="1">
    <source>
        <dbReference type="ARBA" id="ARBA00022723"/>
    </source>
</evidence>
<dbReference type="PRINTS" id="PR00625">
    <property type="entry name" value="JDOMAIN"/>
</dbReference>
<dbReference type="SMART" id="SM00451">
    <property type="entry name" value="ZnF_U1"/>
    <property type="match status" value="1"/>
</dbReference>
<dbReference type="InterPro" id="IPR036236">
    <property type="entry name" value="Znf_C2H2_sf"/>
</dbReference>
<dbReference type="PROSITE" id="PS00636">
    <property type="entry name" value="DNAJ_1"/>
    <property type="match status" value="1"/>
</dbReference>
<feature type="compositionally biased region" description="Acidic residues" evidence="6">
    <location>
        <begin position="377"/>
        <end position="386"/>
    </location>
</feature>
<dbReference type="InterPro" id="IPR036869">
    <property type="entry name" value="J_dom_sf"/>
</dbReference>
<dbReference type="Pfam" id="PF12171">
    <property type="entry name" value="zf-C2H2_jaz"/>
    <property type="match status" value="1"/>
</dbReference>
<dbReference type="GO" id="GO:0008270">
    <property type="term" value="F:zinc ion binding"/>
    <property type="evidence" value="ECO:0007669"/>
    <property type="project" value="UniProtKB-KW"/>
</dbReference>
<evidence type="ECO:0000256" key="6">
    <source>
        <dbReference type="SAM" id="MobiDB-lite"/>
    </source>
</evidence>
<feature type="coiled-coil region" evidence="5">
    <location>
        <begin position="182"/>
        <end position="282"/>
    </location>
</feature>
<dbReference type="Pfam" id="PF21884">
    <property type="entry name" value="ZUO1-like_ZHD"/>
    <property type="match status" value="1"/>
</dbReference>
<evidence type="ECO:0000256" key="5">
    <source>
        <dbReference type="SAM" id="Coils"/>
    </source>
</evidence>
<dbReference type="InterPro" id="IPR013087">
    <property type="entry name" value="Znf_C2H2_type"/>
</dbReference>
<dbReference type="EMBL" id="JAODUO010000014">
    <property type="protein sequence ID" value="KAK2193351.1"/>
    <property type="molecule type" value="Genomic_DNA"/>
</dbReference>
<keyword evidence="1" id="KW-0479">Metal-binding</keyword>
<dbReference type="GO" id="GO:0003676">
    <property type="term" value="F:nucleic acid binding"/>
    <property type="evidence" value="ECO:0007669"/>
    <property type="project" value="InterPro"/>
</dbReference>
<dbReference type="PROSITE" id="PS00028">
    <property type="entry name" value="ZINC_FINGER_C2H2_1"/>
    <property type="match status" value="1"/>
</dbReference>
<evidence type="ECO:0000313" key="9">
    <source>
        <dbReference type="Proteomes" id="UP001209878"/>
    </source>
</evidence>
<dbReference type="CDD" id="cd06257">
    <property type="entry name" value="DnaJ"/>
    <property type="match status" value="1"/>
</dbReference>
<sequence>MKCHYEVLGISKEATDDEIKKAYRKLALYWHPDKNLDRIEECTKQFHLIQQAYDVLTDPQERAWYDRHRDAILRGGQGHGDNFKDEGVDVYEYFNTCCYSGYGDDDEGFYAVYRGVFETIAEQDHEYVDDEDFQCPGFGDSLSSYEEVVGPFYAFWESYCTAKSYVWEEQHDTRQAPNRLVRRAMEAENKKLRDKARKERNEEVRALVAFVKKRDRRVKAYKEKLEQRAVEIARLTEEKKQKQRKERLEAMKDYKETDWSAMSEVQKDLEQLEAKVAQEFGEKCKLQDSEEEEEEEEVYEDDLFCVACNKLFKTEKAFANHEKSKKHKENVLLLRSLMEEEEDEDGVDDEMRLSGDEDLEGDTVQEAEGSVGSDLDVLSEEEEEPEPAPKSK</sequence>
<dbReference type="PROSITE" id="PS50076">
    <property type="entry name" value="DNAJ_2"/>
    <property type="match status" value="1"/>
</dbReference>
<organism evidence="8 9">
    <name type="scientific">Ridgeia piscesae</name>
    <name type="common">Tubeworm</name>
    <dbReference type="NCBI Taxonomy" id="27915"/>
    <lineage>
        <taxon>Eukaryota</taxon>
        <taxon>Metazoa</taxon>
        <taxon>Spiralia</taxon>
        <taxon>Lophotrochozoa</taxon>
        <taxon>Annelida</taxon>
        <taxon>Polychaeta</taxon>
        <taxon>Sedentaria</taxon>
        <taxon>Canalipalpata</taxon>
        <taxon>Sabellida</taxon>
        <taxon>Siboglinidae</taxon>
        <taxon>Ridgeia</taxon>
    </lineage>
</organism>
<proteinExistence type="predicted"/>
<evidence type="ECO:0000256" key="4">
    <source>
        <dbReference type="ARBA" id="ARBA00074367"/>
    </source>
</evidence>
<dbReference type="InterPro" id="IPR001623">
    <property type="entry name" value="DnaJ_domain"/>
</dbReference>
<evidence type="ECO:0000313" key="8">
    <source>
        <dbReference type="EMBL" id="KAK2193351.1"/>
    </source>
</evidence>
<dbReference type="AlphaFoldDB" id="A0AAD9PEH1"/>
<dbReference type="InterPro" id="IPR018253">
    <property type="entry name" value="DnaJ_domain_CS"/>
</dbReference>
<dbReference type="SMART" id="SM00271">
    <property type="entry name" value="DnaJ"/>
    <property type="match status" value="1"/>
</dbReference>
<feature type="domain" description="J" evidence="7">
    <location>
        <begin position="3"/>
        <end position="69"/>
    </location>
</feature>
<dbReference type="FunFam" id="1.10.287.110:FF:000046">
    <property type="entry name" value="dnaJ homolog subfamily C member 21"/>
    <property type="match status" value="1"/>
</dbReference>
<dbReference type="SUPFAM" id="SSF46565">
    <property type="entry name" value="Chaperone J-domain"/>
    <property type="match status" value="1"/>
</dbReference>
<dbReference type="Pfam" id="PF00226">
    <property type="entry name" value="DnaJ"/>
    <property type="match status" value="1"/>
</dbReference>
<accession>A0AAD9PEH1</accession>
<gene>
    <name evidence="8" type="ORF">NP493_15g05021</name>
</gene>
<evidence type="ECO:0000256" key="3">
    <source>
        <dbReference type="ARBA" id="ARBA00022833"/>
    </source>
</evidence>
<evidence type="ECO:0000259" key="7">
    <source>
        <dbReference type="PROSITE" id="PS50076"/>
    </source>
</evidence>
<name>A0AAD9PEH1_RIDPI</name>
<dbReference type="Gene3D" id="1.10.287.110">
    <property type="entry name" value="DnaJ domain"/>
    <property type="match status" value="1"/>
</dbReference>
<feature type="compositionally biased region" description="Acidic residues" evidence="6">
    <location>
        <begin position="356"/>
        <end position="365"/>
    </location>
</feature>
<dbReference type="Proteomes" id="UP001209878">
    <property type="component" value="Unassembled WGS sequence"/>
</dbReference>
<dbReference type="InterPro" id="IPR022755">
    <property type="entry name" value="Znf_C2H2_jaz"/>
</dbReference>
<dbReference type="Gene3D" id="3.30.160.60">
    <property type="entry name" value="Classic Zinc Finger"/>
    <property type="match status" value="1"/>
</dbReference>
<comment type="caution">
    <text evidence="8">The sequence shown here is derived from an EMBL/GenBank/DDBJ whole genome shotgun (WGS) entry which is preliminary data.</text>
</comment>
<feature type="compositionally biased region" description="Acidic residues" evidence="6">
    <location>
        <begin position="339"/>
        <end position="348"/>
    </location>
</feature>
<dbReference type="InterPro" id="IPR003604">
    <property type="entry name" value="Matrin/U1-like-C_Znf_C2H2"/>
</dbReference>
<reference evidence="8" key="1">
    <citation type="journal article" date="2023" name="Mol. Biol. Evol.">
        <title>Third-Generation Sequencing Reveals the Adaptive Role of the Epigenome in Three Deep-Sea Polychaetes.</title>
        <authorList>
            <person name="Perez M."/>
            <person name="Aroh O."/>
            <person name="Sun Y."/>
            <person name="Lan Y."/>
            <person name="Juniper S.K."/>
            <person name="Young C.R."/>
            <person name="Angers B."/>
            <person name="Qian P.Y."/>
        </authorList>
    </citation>
    <scope>NUCLEOTIDE SEQUENCE</scope>
    <source>
        <strain evidence="8">R07B-5</strain>
    </source>
</reference>
<evidence type="ECO:0000256" key="2">
    <source>
        <dbReference type="ARBA" id="ARBA00022771"/>
    </source>
</evidence>
<dbReference type="PANTHER" id="PTHR44029:SF1">
    <property type="entry name" value="DNAJ HOMOLOG SUBFAMILY C MEMBER 21"/>
    <property type="match status" value="1"/>
</dbReference>
<keyword evidence="9" id="KW-1185">Reference proteome</keyword>
<dbReference type="GO" id="GO:0005737">
    <property type="term" value="C:cytoplasm"/>
    <property type="evidence" value="ECO:0007669"/>
    <property type="project" value="TreeGrafter"/>
</dbReference>
<dbReference type="SUPFAM" id="SSF57667">
    <property type="entry name" value="beta-beta-alpha zinc fingers"/>
    <property type="match status" value="1"/>
</dbReference>
<feature type="region of interest" description="Disordered" evidence="6">
    <location>
        <begin position="337"/>
        <end position="392"/>
    </location>
</feature>
<dbReference type="InterPro" id="IPR051964">
    <property type="entry name" value="Chaperone_stress_response"/>
</dbReference>
<dbReference type="InterPro" id="IPR054076">
    <property type="entry name" value="ZUO1-like_ZHD"/>
</dbReference>
<keyword evidence="5" id="KW-0175">Coiled coil</keyword>
<dbReference type="PANTHER" id="PTHR44029">
    <property type="entry name" value="DNAJ HOMOLOG SUBFAMILY C MEMBER 21"/>
    <property type="match status" value="1"/>
</dbReference>